<keyword evidence="2" id="KW-1185">Reference proteome</keyword>
<evidence type="ECO:0000313" key="2">
    <source>
        <dbReference type="Proteomes" id="UP000011518"/>
    </source>
</evidence>
<protein>
    <submittedName>
        <fullName evidence="1">Uncharacterized protein</fullName>
    </submittedName>
</protein>
<accession>L9JH41</accession>
<reference evidence="2" key="2">
    <citation type="journal article" date="2013" name="Nat. Commun.">
        <title>Genome of the Chinese tree shrew.</title>
        <authorList>
            <person name="Fan Y."/>
            <person name="Huang Z.Y."/>
            <person name="Cao C.C."/>
            <person name="Chen C.S."/>
            <person name="Chen Y.X."/>
            <person name="Fan D.D."/>
            <person name="He J."/>
            <person name="Hou H.L."/>
            <person name="Hu L."/>
            <person name="Hu X.T."/>
            <person name="Jiang X.T."/>
            <person name="Lai R."/>
            <person name="Lang Y.S."/>
            <person name="Liang B."/>
            <person name="Liao S.G."/>
            <person name="Mu D."/>
            <person name="Ma Y.Y."/>
            <person name="Niu Y.Y."/>
            <person name="Sun X.Q."/>
            <person name="Xia J.Q."/>
            <person name="Xiao J."/>
            <person name="Xiong Z.Q."/>
            <person name="Xu L."/>
            <person name="Yang L."/>
            <person name="Zhang Y."/>
            <person name="Zhao W."/>
            <person name="Zhao X.D."/>
            <person name="Zheng Y.T."/>
            <person name="Zhou J.M."/>
            <person name="Zhu Y.B."/>
            <person name="Zhang G.J."/>
            <person name="Wang J."/>
            <person name="Yao Y.G."/>
        </authorList>
    </citation>
    <scope>NUCLEOTIDE SEQUENCE [LARGE SCALE GENOMIC DNA]</scope>
</reference>
<name>L9JH41_TUPCH</name>
<reference evidence="2" key="1">
    <citation type="submission" date="2012-07" db="EMBL/GenBank/DDBJ databases">
        <title>Genome of the Chinese tree shrew, a rising model animal genetically related to primates.</title>
        <authorList>
            <person name="Zhang G."/>
            <person name="Fan Y."/>
            <person name="Yao Y."/>
            <person name="Huang Z."/>
        </authorList>
    </citation>
    <scope>NUCLEOTIDE SEQUENCE [LARGE SCALE GENOMIC DNA]</scope>
</reference>
<dbReference type="AlphaFoldDB" id="L9JH41"/>
<gene>
    <name evidence="1" type="ORF">TREES_T100005638</name>
</gene>
<dbReference type="EMBL" id="KB321060">
    <property type="protein sequence ID" value="ELW48377.1"/>
    <property type="molecule type" value="Genomic_DNA"/>
</dbReference>
<evidence type="ECO:0000313" key="1">
    <source>
        <dbReference type="EMBL" id="ELW48377.1"/>
    </source>
</evidence>
<sequence length="232" mass="25296">MVLRVVLGPLMGNTPGSSWPSRTAAHAHALPPRGAMLVLTPPQDGRRFPDPEVPVLPRWMQAADCLFSPAGCKLQTFFLFAVWWHMLPPSSRVLCRLSGREPPSEVPCPPKWAAGPDNHSARAGGGRPGLPVLRALRIWALWPACRIRSVQTLTPWPPSRASCLLMLVPFSLLQSPVASSACGSLQAPCGGRVRHMGRWGSSWCCHFYHVRLRSSGTCLNRPRSFAEPSSAA</sequence>
<dbReference type="Proteomes" id="UP000011518">
    <property type="component" value="Unassembled WGS sequence"/>
</dbReference>
<proteinExistence type="predicted"/>
<organism evidence="1 2">
    <name type="scientific">Tupaia chinensis</name>
    <name type="common">Chinese tree shrew</name>
    <name type="synonym">Tupaia belangeri chinensis</name>
    <dbReference type="NCBI Taxonomy" id="246437"/>
    <lineage>
        <taxon>Eukaryota</taxon>
        <taxon>Metazoa</taxon>
        <taxon>Chordata</taxon>
        <taxon>Craniata</taxon>
        <taxon>Vertebrata</taxon>
        <taxon>Euteleostomi</taxon>
        <taxon>Mammalia</taxon>
        <taxon>Eutheria</taxon>
        <taxon>Euarchontoglires</taxon>
        <taxon>Scandentia</taxon>
        <taxon>Tupaiidae</taxon>
        <taxon>Tupaia</taxon>
    </lineage>
</organism>
<dbReference type="InParanoid" id="L9JH41"/>